<evidence type="ECO:0000313" key="3">
    <source>
        <dbReference type="Proteomes" id="UP000194236"/>
    </source>
</evidence>
<name>A0A1Y3ARF5_EURMA</name>
<evidence type="ECO:0000313" key="2">
    <source>
        <dbReference type="EMBL" id="OTF70394.1"/>
    </source>
</evidence>
<keyword evidence="3" id="KW-1185">Reference proteome</keyword>
<proteinExistence type="predicted"/>
<organism evidence="2 3">
    <name type="scientific">Euroglyphus maynei</name>
    <name type="common">Mayne's house dust mite</name>
    <dbReference type="NCBI Taxonomy" id="6958"/>
    <lineage>
        <taxon>Eukaryota</taxon>
        <taxon>Metazoa</taxon>
        <taxon>Ecdysozoa</taxon>
        <taxon>Arthropoda</taxon>
        <taxon>Chelicerata</taxon>
        <taxon>Arachnida</taxon>
        <taxon>Acari</taxon>
        <taxon>Acariformes</taxon>
        <taxon>Sarcoptiformes</taxon>
        <taxon>Astigmata</taxon>
        <taxon>Psoroptidia</taxon>
        <taxon>Analgoidea</taxon>
        <taxon>Pyroglyphidae</taxon>
        <taxon>Pyroglyphinae</taxon>
        <taxon>Euroglyphus</taxon>
    </lineage>
</organism>
<dbReference type="Proteomes" id="UP000194236">
    <property type="component" value="Unassembled WGS sequence"/>
</dbReference>
<evidence type="ECO:0000256" key="1">
    <source>
        <dbReference type="SAM" id="MobiDB-lite"/>
    </source>
</evidence>
<protein>
    <submittedName>
        <fullName evidence="2">Uncharacterized protein</fullName>
    </submittedName>
</protein>
<reference evidence="2 3" key="1">
    <citation type="submission" date="2017-03" db="EMBL/GenBank/DDBJ databases">
        <title>Genome Survey of Euroglyphus maynei.</title>
        <authorList>
            <person name="Arlian L.G."/>
            <person name="Morgan M.S."/>
            <person name="Rider S.D."/>
        </authorList>
    </citation>
    <scope>NUCLEOTIDE SEQUENCE [LARGE SCALE GENOMIC DNA]</scope>
    <source>
        <strain evidence="2">Arlian Lab</strain>
        <tissue evidence="2">Whole body</tissue>
    </source>
</reference>
<gene>
    <name evidence="2" type="ORF">BLA29_001411</name>
</gene>
<feature type="compositionally biased region" description="Pro residues" evidence="1">
    <location>
        <begin position="76"/>
        <end position="89"/>
    </location>
</feature>
<dbReference type="AlphaFoldDB" id="A0A1Y3ARF5"/>
<feature type="region of interest" description="Disordered" evidence="1">
    <location>
        <begin position="61"/>
        <end position="103"/>
    </location>
</feature>
<comment type="caution">
    <text evidence="2">The sequence shown here is derived from an EMBL/GenBank/DDBJ whole genome shotgun (WGS) entry which is preliminary data.</text>
</comment>
<accession>A0A1Y3ARF5</accession>
<dbReference type="EMBL" id="MUJZ01065992">
    <property type="protein sequence ID" value="OTF70394.1"/>
    <property type="molecule type" value="Genomic_DNA"/>
</dbReference>
<sequence>MVCIICNLFRVPCERERFSSVFTTDCGIAFERVKLVDGELDAAADDEAIADAVDDCCGDDESTVDVAVPDADGEHPPLPLPPPPPPVAPVEPSTVVDVDDNEL</sequence>